<dbReference type="AlphaFoldDB" id="A0A7R7DJU7"/>
<reference evidence="2 3" key="1">
    <citation type="submission" date="2020-08" db="EMBL/GenBank/DDBJ databases">
        <title>Whole genome shotgun sequence of Actinocatenispora thailandica NBRC 105041.</title>
        <authorList>
            <person name="Komaki H."/>
            <person name="Tamura T."/>
        </authorList>
    </citation>
    <scope>NUCLEOTIDE SEQUENCE [LARGE SCALE GENOMIC DNA]</scope>
    <source>
        <strain evidence="2 3">NBRC 105041</strain>
    </source>
</reference>
<keyword evidence="1" id="KW-0732">Signal</keyword>
<evidence type="ECO:0000313" key="2">
    <source>
        <dbReference type="EMBL" id="BCJ32747.1"/>
    </source>
</evidence>
<dbReference type="PANTHER" id="PTHR47199">
    <property type="entry name" value="PHOTOSYSTEM II STABILITY/ASSEMBLY FACTOR HCF136, CHLOROPLASTIC"/>
    <property type="match status" value="1"/>
</dbReference>
<accession>A0A7R7DJU7</accession>
<proteinExistence type="predicted"/>
<dbReference type="Gene3D" id="2.130.10.10">
    <property type="entry name" value="YVTN repeat-like/Quinoprotein amine dehydrogenase"/>
    <property type="match status" value="2"/>
</dbReference>
<feature type="signal peptide" evidence="1">
    <location>
        <begin position="1"/>
        <end position="25"/>
    </location>
</feature>
<organism evidence="2 3">
    <name type="scientific">Actinocatenispora thailandica</name>
    <dbReference type="NCBI Taxonomy" id="227318"/>
    <lineage>
        <taxon>Bacteria</taxon>
        <taxon>Bacillati</taxon>
        <taxon>Actinomycetota</taxon>
        <taxon>Actinomycetes</taxon>
        <taxon>Micromonosporales</taxon>
        <taxon>Micromonosporaceae</taxon>
        <taxon>Actinocatenispora</taxon>
    </lineage>
</organism>
<keyword evidence="3" id="KW-1185">Reference proteome</keyword>
<evidence type="ECO:0000313" key="3">
    <source>
        <dbReference type="Proteomes" id="UP000611640"/>
    </source>
</evidence>
<protein>
    <submittedName>
        <fullName evidence="2">Oxidoreductase</fullName>
    </submittedName>
</protein>
<dbReference type="InterPro" id="IPR015943">
    <property type="entry name" value="WD40/YVTN_repeat-like_dom_sf"/>
</dbReference>
<dbReference type="RefSeq" id="WP_239156639.1">
    <property type="nucleotide sequence ID" value="NZ_AP023355.1"/>
</dbReference>
<dbReference type="Proteomes" id="UP000611640">
    <property type="component" value="Chromosome"/>
</dbReference>
<sequence>MRLRNVLAATAVAAGVLSAAVPAAAHPGPPQLRHPGQQPSWRMVHTGGGQFRGLAAVNSRVAWVAGAGGVVLRTTDGGRDWQTVSPPGAADLEFRDIEATDAYHAVALSIGPGEASRILVTDDGGRHWTTAFRNTDPNAFYDCTAFYDRWHGLAMSDPVDGRFRILSTADGGHHWRVLPASGMPPAQAGEAGFAASGTCLVTIGRTAFLASGGGAVSRVYRSDDLGRHWRYAGTSVPSSPSAGIFSLAFHDPRHGVAVGGDFADPDAAPNAAAITGDGGRSWTGVDGPGQYRSGAAFLNRRTVLAVGPTGSDVSTDGGRSWTRFDDGSFDAVQCAHGSCWASGVAGRIAVLTR</sequence>
<evidence type="ECO:0000256" key="1">
    <source>
        <dbReference type="SAM" id="SignalP"/>
    </source>
</evidence>
<dbReference type="PANTHER" id="PTHR47199:SF2">
    <property type="entry name" value="PHOTOSYSTEM II STABILITY_ASSEMBLY FACTOR HCF136, CHLOROPLASTIC"/>
    <property type="match status" value="1"/>
</dbReference>
<feature type="chain" id="PRO_5031242410" evidence="1">
    <location>
        <begin position="26"/>
        <end position="353"/>
    </location>
</feature>
<dbReference type="EMBL" id="AP023355">
    <property type="protein sequence ID" value="BCJ32747.1"/>
    <property type="molecule type" value="Genomic_DNA"/>
</dbReference>
<gene>
    <name evidence="2" type="ORF">Athai_02500</name>
</gene>
<dbReference type="SUPFAM" id="SSF110296">
    <property type="entry name" value="Oligoxyloglucan reducing end-specific cellobiohydrolase"/>
    <property type="match status" value="1"/>
</dbReference>
<name>A0A7R7DJU7_9ACTN</name>
<dbReference type="KEGG" id="atl:Athai_02500"/>